<feature type="domain" description="Ribosomal RNA small subunit methyltransferase E PUA-like" evidence="12">
    <location>
        <begin position="18"/>
        <end position="61"/>
    </location>
</feature>
<proteinExistence type="inferred from homology"/>
<evidence type="ECO:0000313" key="15">
    <source>
        <dbReference type="Proteomes" id="UP000060345"/>
    </source>
</evidence>
<dbReference type="EC" id="2.1.1.193" evidence="10"/>
<dbReference type="OrthoDB" id="9815641at2"/>
<gene>
    <name evidence="13" type="ORF">ADJ77_09675</name>
    <name evidence="14" type="ORF">J5A51_05500</name>
</gene>
<dbReference type="InterPro" id="IPR006700">
    <property type="entry name" value="RsmE"/>
</dbReference>
<dbReference type="Gene3D" id="3.40.1280.10">
    <property type="match status" value="1"/>
</dbReference>
<comment type="catalytic activity">
    <reaction evidence="9 10">
        <text>uridine(1498) in 16S rRNA + S-adenosyl-L-methionine = N(3)-methyluridine(1498) in 16S rRNA + S-adenosyl-L-homocysteine + H(+)</text>
        <dbReference type="Rhea" id="RHEA:42920"/>
        <dbReference type="Rhea" id="RHEA-COMP:10283"/>
        <dbReference type="Rhea" id="RHEA-COMP:10284"/>
        <dbReference type="ChEBI" id="CHEBI:15378"/>
        <dbReference type="ChEBI" id="CHEBI:57856"/>
        <dbReference type="ChEBI" id="CHEBI:59789"/>
        <dbReference type="ChEBI" id="CHEBI:65315"/>
        <dbReference type="ChEBI" id="CHEBI:74502"/>
        <dbReference type="EC" id="2.1.1.193"/>
    </reaction>
</comment>
<name>A0A0K1NLX9_9BACT</name>
<evidence type="ECO:0000256" key="1">
    <source>
        <dbReference type="ARBA" id="ARBA00004496"/>
    </source>
</evidence>
<dbReference type="GO" id="GO:0070042">
    <property type="term" value="F:rRNA (uridine-N3-)-methyltransferase activity"/>
    <property type="evidence" value="ECO:0007669"/>
    <property type="project" value="TreeGrafter"/>
</dbReference>
<dbReference type="Pfam" id="PF20260">
    <property type="entry name" value="PUA_4"/>
    <property type="match status" value="1"/>
</dbReference>
<dbReference type="NCBIfam" id="TIGR00046">
    <property type="entry name" value="RsmE family RNA methyltransferase"/>
    <property type="match status" value="1"/>
</dbReference>
<dbReference type="AlphaFoldDB" id="A0A0K1NLX9"/>
<dbReference type="PIRSF" id="PIRSF015601">
    <property type="entry name" value="MTase_slr0722"/>
    <property type="match status" value="1"/>
</dbReference>
<evidence type="ECO:0000259" key="11">
    <source>
        <dbReference type="Pfam" id="PF04452"/>
    </source>
</evidence>
<keyword evidence="7 10" id="KW-0949">S-adenosyl-L-methionine</keyword>
<dbReference type="RefSeq" id="WP_025078311.1">
    <property type="nucleotide sequence ID" value="NZ_BAKO01000012.1"/>
</dbReference>
<dbReference type="InterPro" id="IPR029028">
    <property type="entry name" value="Alpha/beta_knot_MTases"/>
</dbReference>
<feature type="domain" description="Ribosomal RNA small subunit methyltransferase E methyltransferase" evidence="11">
    <location>
        <begin position="77"/>
        <end position="251"/>
    </location>
</feature>
<organism evidence="13 15">
    <name type="scientific">Prevotella fusca JCM 17724</name>
    <dbReference type="NCBI Taxonomy" id="1236517"/>
    <lineage>
        <taxon>Bacteria</taxon>
        <taxon>Pseudomonadati</taxon>
        <taxon>Bacteroidota</taxon>
        <taxon>Bacteroidia</taxon>
        <taxon>Bacteroidales</taxon>
        <taxon>Prevotellaceae</taxon>
        <taxon>Prevotella</taxon>
    </lineage>
</organism>
<dbReference type="Gene3D" id="2.40.240.20">
    <property type="entry name" value="Hypothetical PUA domain-like, domain 1"/>
    <property type="match status" value="1"/>
</dbReference>
<evidence type="ECO:0000256" key="9">
    <source>
        <dbReference type="ARBA" id="ARBA00047944"/>
    </source>
</evidence>
<keyword evidence="6 10" id="KW-0808">Transferase</keyword>
<evidence type="ECO:0000259" key="12">
    <source>
        <dbReference type="Pfam" id="PF20260"/>
    </source>
</evidence>
<evidence type="ECO:0000256" key="4">
    <source>
        <dbReference type="ARBA" id="ARBA00022552"/>
    </source>
</evidence>
<dbReference type="EMBL" id="CP012075">
    <property type="protein sequence ID" value="AKU70084.1"/>
    <property type="molecule type" value="Genomic_DNA"/>
</dbReference>
<dbReference type="CDD" id="cd18084">
    <property type="entry name" value="RsmE-like"/>
    <property type="match status" value="1"/>
</dbReference>
<keyword evidence="3 10" id="KW-0963">Cytoplasm</keyword>
<evidence type="ECO:0000313" key="16">
    <source>
        <dbReference type="Proteomes" id="UP000682005"/>
    </source>
</evidence>
<reference evidence="13 15" key="1">
    <citation type="submission" date="2015-07" db="EMBL/GenBank/DDBJ databases">
        <authorList>
            <person name="Noorani M."/>
        </authorList>
    </citation>
    <scope>NUCLEOTIDE SEQUENCE [LARGE SCALE GENOMIC DNA]</scope>
    <source>
        <strain evidence="13 15">W1435</strain>
    </source>
</reference>
<dbReference type="InterPro" id="IPR046886">
    <property type="entry name" value="RsmE_MTase_dom"/>
</dbReference>
<protein>
    <recommendedName>
        <fullName evidence="10">Ribosomal RNA small subunit methyltransferase E</fullName>
        <ecNumber evidence="10">2.1.1.193</ecNumber>
    </recommendedName>
</protein>
<dbReference type="PANTHER" id="PTHR30027">
    <property type="entry name" value="RIBOSOMAL RNA SMALL SUBUNIT METHYLTRANSFERASE E"/>
    <property type="match status" value="1"/>
</dbReference>
<evidence type="ECO:0000313" key="14">
    <source>
        <dbReference type="EMBL" id="QUB85693.1"/>
    </source>
</evidence>
<evidence type="ECO:0000256" key="6">
    <source>
        <dbReference type="ARBA" id="ARBA00022679"/>
    </source>
</evidence>
<sequence length="259" mass="29335">MKEARYFYVPNAANETELPAEEAVHAMRVLRLKEGDEMYLMDGEGYFYQAEVALATPKKCIYTIKQTLKQKPVWHGRIHLAIAPTKDMGRMEWMAEKATEVGFDEISFLDCKFSERKTLRIDRIEKIVISAVKQSRKGWKPAVNPMMPFHTFIENCSNAGQKFICHCYPEILREDFFTVINNVSHAISSPSDSQKSSDNKPSVGDDITVLVGPEGDFSIDEVRFALEHGFESVTLGNSRLRTETAGLSAVMMSQLARRV</sequence>
<dbReference type="InterPro" id="IPR046887">
    <property type="entry name" value="RsmE_PUA-like"/>
</dbReference>
<dbReference type="PANTHER" id="PTHR30027:SF3">
    <property type="entry name" value="16S RRNA (URACIL(1498)-N(3))-METHYLTRANSFERASE"/>
    <property type="match status" value="1"/>
</dbReference>
<keyword evidence="5 10" id="KW-0489">Methyltransferase</keyword>
<dbReference type="InterPro" id="IPR015947">
    <property type="entry name" value="PUA-like_sf"/>
</dbReference>
<dbReference type="Proteomes" id="UP000060345">
    <property type="component" value="Chromosome 2"/>
</dbReference>
<dbReference type="KEGG" id="pfus:ADJ77_09675"/>
<comment type="similarity">
    <text evidence="2 10">Belongs to the RNA methyltransferase RsmE family.</text>
</comment>
<evidence type="ECO:0000256" key="10">
    <source>
        <dbReference type="PIRNR" id="PIRNR015601"/>
    </source>
</evidence>
<comment type="subcellular location">
    <subcellularLocation>
        <location evidence="1 10">Cytoplasm</location>
    </subcellularLocation>
</comment>
<dbReference type="InterPro" id="IPR029026">
    <property type="entry name" value="tRNA_m1G_MTases_N"/>
</dbReference>
<dbReference type="SUPFAM" id="SSF88697">
    <property type="entry name" value="PUA domain-like"/>
    <property type="match status" value="1"/>
</dbReference>
<reference evidence="14 16" key="2">
    <citation type="submission" date="2021-03" db="EMBL/GenBank/DDBJ databases">
        <title>Human Oral Microbial Genomes.</title>
        <authorList>
            <person name="Johnston C.D."/>
            <person name="Chen T."/>
            <person name="Dewhirst F.E."/>
        </authorList>
    </citation>
    <scope>NUCLEOTIDE SEQUENCE [LARGE SCALE GENOMIC DNA]</scope>
    <source>
        <strain evidence="14 16">W1435</strain>
    </source>
</reference>
<comment type="function">
    <text evidence="8 10">Specifically methylates the N3 position of the uracil ring of uridine 1498 (m3U1498) in 16S rRNA. Acts on the fully assembled 30S ribosomal subunit.</text>
</comment>
<evidence type="ECO:0000256" key="8">
    <source>
        <dbReference type="ARBA" id="ARBA00025699"/>
    </source>
</evidence>
<dbReference type="STRING" id="1236517.ADJ77_09675"/>
<dbReference type="GO" id="GO:0005737">
    <property type="term" value="C:cytoplasm"/>
    <property type="evidence" value="ECO:0007669"/>
    <property type="project" value="UniProtKB-SubCell"/>
</dbReference>
<dbReference type="EMBL" id="CP072369">
    <property type="protein sequence ID" value="QUB85693.1"/>
    <property type="molecule type" value="Genomic_DNA"/>
</dbReference>
<dbReference type="GO" id="GO:0070475">
    <property type="term" value="P:rRNA base methylation"/>
    <property type="evidence" value="ECO:0007669"/>
    <property type="project" value="TreeGrafter"/>
</dbReference>
<accession>A0A0K1NLX9</accession>
<evidence type="ECO:0000256" key="5">
    <source>
        <dbReference type="ARBA" id="ARBA00022603"/>
    </source>
</evidence>
<dbReference type="eggNOG" id="COG1385">
    <property type="taxonomic scope" value="Bacteria"/>
</dbReference>
<keyword evidence="16" id="KW-1185">Reference proteome</keyword>
<dbReference type="Proteomes" id="UP000682005">
    <property type="component" value="Chromosome 2"/>
</dbReference>
<evidence type="ECO:0000256" key="2">
    <source>
        <dbReference type="ARBA" id="ARBA00005528"/>
    </source>
</evidence>
<evidence type="ECO:0000313" key="13">
    <source>
        <dbReference type="EMBL" id="AKU70084.1"/>
    </source>
</evidence>
<keyword evidence="4 10" id="KW-0698">rRNA processing</keyword>
<evidence type="ECO:0000256" key="3">
    <source>
        <dbReference type="ARBA" id="ARBA00022490"/>
    </source>
</evidence>
<evidence type="ECO:0000256" key="7">
    <source>
        <dbReference type="ARBA" id="ARBA00022691"/>
    </source>
</evidence>
<dbReference type="Pfam" id="PF04452">
    <property type="entry name" value="Methyltrans_RNA"/>
    <property type="match status" value="1"/>
</dbReference>
<dbReference type="SUPFAM" id="SSF75217">
    <property type="entry name" value="alpha/beta knot"/>
    <property type="match status" value="1"/>
</dbReference>